<evidence type="ECO:0000256" key="1">
    <source>
        <dbReference type="ARBA" id="ARBA00008416"/>
    </source>
</evidence>
<sequence>MVNGTPNYSISRAVKLVLKAQATQNDASIPLYRVIGNPSLQVIDPFLLLDEIHHCRPIDYAADFPFHPHRGFDILSYMIHGRMRYRDNRGNEGIIESGGVQWMNAARGILHSEIPDQGDGLLWGYQLWINIPAAKKMNEPEFYDIPAEKIPTLALKDNGFIKVIAGEGITDQPGPVARGDIDLVFLDVYLPPYARLFQPLPKEHTVFAYLADGEAEFGCGSCNSPALVRGRRIVVFDTGDHVSAITEDCGARFLLIAGRPLDKPITHQGTFVT</sequence>
<evidence type="ECO:0000313" key="4">
    <source>
        <dbReference type="EMBL" id="VAW79687.1"/>
    </source>
</evidence>
<dbReference type="AlphaFoldDB" id="A0A3B0YW19"/>
<evidence type="ECO:0000259" key="2">
    <source>
        <dbReference type="Pfam" id="PF02678"/>
    </source>
</evidence>
<accession>A0A3B0YW19</accession>
<dbReference type="CDD" id="cd02909">
    <property type="entry name" value="cupin_pirin_N"/>
    <property type="match status" value="1"/>
</dbReference>
<dbReference type="Gene3D" id="2.60.120.10">
    <property type="entry name" value="Jelly Rolls"/>
    <property type="match status" value="2"/>
</dbReference>
<reference evidence="4" key="1">
    <citation type="submission" date="2018-06" db="EMBL/GenBank/DDBJ databases">
        <authorList>
            <person name="Zhirakovskaya E."/>
        </authorList>
    </citation>
    <scope>NUCLEOTIDE SEQUENCE</scope>
</reference>
<dbReference type="PIRSF" id="PIRSF006232">
    <property type="entry name" value="Pirin"/>
    <property type="match status" value="1"/>
</dbReference>
<evidence type="ECO:0000259" key="3">
    <source>
        <dbReference type="Pfam" id="PF05726"/>
    </source>
</evidence>
<dbReference type="InterPro" id="IPR008778">
    <property type="entry name" value="Pirin_C_dom"/>
</dbReference>
<dbReference type="EMBL" id="UOFM01000320">
    <property type="protein sequence ID" value="VAW79687.1"/>
    <property type="molecule type" value="Genomic_DNA"/>
</dbReference>
<dbReference type="CDD" id="cd02247">
    <property type="entry name" value="cupin_pirin_C"/>
    <property type="match status" value="1"/>
</dbReference>
<dbReference type="InterPro" id="IPR012093">
    <property type="entry name" value="Pirin"/>
</dbReference>
<feature type="domain" description="Pirin C-terminal" evidence="3">
    <location>
        <begin position="186"/>
        <end position="272"/>
    </location>
</feature>
<dbReference type="PANTHER" id="PTHR13903">
    <property type="entry name" value="PIRIN-RELATED"/>
    <property type="match status" value="1"/>
</dbReference>
<protein>
    <submittedName>
        <fullName evidence="4">Pirin</fullName>
    </submittedName>
</protein>
<dbReference type="InterPro" id="IPR011051">
    <property type="entry name" value="RmlC_Cupin_sf"/>
</dbReference>
<dbReference type="Pfam" id="PF05726">
    <property type="entry name" value="Pirin_C"/>
    <property type="match status" value="1"/>
</dbReference>
<dbReference type="PANTHER" id="PTHR13903:SF8">
    <property type="entry name" value="PIRIN"/>
    <property type="match status" value="1"/>
</dbReference>
<gene>
    <name evidence="4" type="ORF">MNBD_GAMMA14-2556</name>
</gene>
<organism evidence="4">
    <name type="scientific">hydrothermal vent metagenome</name>
    <dbReference type="NCBI Taxonomy" id="652676"/>
    <lineage>
        <taxon>unclassified sequences</taxon>
        <taxon>metagenomes</taxon>
        <taxon>ecological metagenomes</taxon>
    </lineage>
</organism>
<dbReference type="InterPro" id="IPR003829">
    <property type="entry name" value="Pirin_N_dom"/>
</dbReference>
<dbReference type="SUPFAM" id="SSF51182">
    <property type="entry name" value="RmlC-like cupins"/>
    <property type="match status" value="1"/>
</dbReference>
<dbReference type="Pfam" id="PF02678">
    <property type="entry name" value="Pirin"/>
    <property type="match status" value="1"/>
</dbReference>
<feature type="domain" description="Pirin N-terminal" evidence="2">
    <location>
        <begin position="32"/>
        <end position="129"/>
    </location>
</feature>
<proteinExistence type="inferred from homology"/>
<dbReference type="InterPro" id="IPR014710">
    <property type="entry name" value="RmlC-like_jellyroll"/>
</dbReference>
<comment type="similarity">
    <text evidence="1">Belongs to the pirin family.</text>
</comment>
<name>A0A3B0YW19_9ZZZZ</name>